<protein>
    <recommendedName>
        <fullName evidence="1">DNA2/NAM7 helicase-like C-terminal domain-containing protein</fullName>
    </recommendedName>
</protein>
<organism evidence="2 3">
    <name type="scientific">Urochloa decumbens</name>
    <dbReference type="NCBI Taxonomy" id="240449"/>
    <lineage>
        <taxon>Eukaryota</taxon>
        <taxon>Viridiplantae</taxon>
        <taxon>Streptophyta</taxon>
        <taxon>Embryophyta</taxon>
        <taxon>Tracheophyta</taxon>
        <taxon>Spermatophyta</taxon>
        <taxon>Magnoliopsida</taxon>
        <taxon>Liliopsida</taxon>
        <taxon>Poales</taxon>
        <taxon>Poaceae</taxon>
        <taxon>PACMAD clade</taxon>
        <taxon>Panicoideae</taxon>
        <taxon>Panicodae</taxon>
        <taxon>Paniceae</taxon>
        <taxon>Melinidinae</taxon>
        <taxon>Urochloa</taxon>
    </lineage>
</organism>
<dbReference type="Gene3D" id="3.40.50.300">
    <property type="entry name" value="P-loop containing nucleotide triphosphate hydrolases"/>
    <property type="match status" value="2"/>
</dbReference>
<dbReference type="InterPro" id="IPR045055">
    <property type="entry name" value="DNA2/NAM7-like"/>
</dbReference>
<accession>A0ABC9BYZ6</accession>
<evidence type="ECO:0000259" key="1">
    <source>
        <dbReference type="Pfam" id="PF13087"/>
    </source>
</evidence>
<evidence type="ECO:0000313" key="2">
    <source>
        <dbReference type="EMBL" id="CAL5010717.1"/>
    </source>
</evidence>
<evidence type="ECO:0000313" key="3">
    <source>
        <dbReference type="Proteomes" id="UP001497457"/>
    </source>
</evidence>
<dbReference type="InterPro" id="IPR027417">
    <property type="entry name" value="P-loop_NTPase"/>
</dbReference>
<dbReference type="Pfam" id="PF13087">
    <property type="entry name" value="AAA_12"/>
    <property type="match status" value="1"/>
</dbReference>
<dbReference type="InterPro" id="IPR041679">
    <property type="entry name" value="DNA2/NAM7-like_C"/>
</dbReference>
<keyword evidence="3" id="KW-1185">Reference proteome</keyword>
<sequence>MLLPLALPVDHIIFFGDHHHVQTFVQSKICKEAGFGTSIYERLQKLVPAKQAPSHQCVQHPLTLKIINTYFYNGRLKCAPNDIALESNKEHESQRLPFSGIMDVPSMESLHSRKGCINSAALFILLQQLSKDQMNLDRKLSVCVVCLSSKEANAVGDQLGTMYEINDRFSLHVRLIGNLEGNLFDVIIISTIVEDDAELNCVSKNSLNVALTSARHCCYMVCRCRLLVNSGGIWKELVKYARALNMIKLVDPDELNEVMQKLENNGVGHIRDPNCVFSRKVVIDRPYGTKYILADVRDKRGQPDTCTFQATCGVVESICQL</sequence>
<reference evidence="2 3" key="2">
    <citation type="submission" date="2024-10" db="EMBL/GenBank/DDBJ databases">
        <authorList>
            <person name="Ryan C."/>
        </authorList>
    </citation>
    <scope>NUCLEOTIDE SEQUENCE [LARGE SCALE GENOMIC DNA]</scope>
</reference>
<dbReference type="PANTHER" id="PTHR10887">
    <property type="entry name" value="DNA2/NAM7 HELICASE FAMILY"/>
    <property type="match status" value="1"/>
</dbReference>
<dbReference type="Proteomes" id="UP001497457">
    <property type="component" value="Chromosome 28b"/>
</dbReference>
<dbReference type="PANTHER" id="PTHR10887:SF522">
    <property type="entry name" value="P-LOOP CONTAINING NUCLEOSIDE TRIPHOSPHATE HYDROLASES SUPERFAMILY PROTEIN"/>
    <property type="match status" value="1"/>
</dbReference>
<proteinExistence type="predicted"/>
<dbReference type="EMBL" id="OZ075138">
    <property type="protein sequence ID" value="CAL5010717.1"/>
    <property type="molecule type" value="Genomic_DNA"/>
</dbReference>
<name>A0ABC9BYZ6_9POAL</name>
<dbReference type="AlphaFoldDB" id="A0ABC9BYZ6"/>
<reference evidence="3" key="1">
    <citation type="submission" date="2024-06" db="EMBL/GenBank/DDBJ databases">
        <authorList>
            <person name="Ryan C."/>
        </authorList>
    </citation>
    <scope>NUCLEOTIDE SEQUENCE [LARGE SCALE GENOMIC DNA]</scope>
</reference>
<feature type="domain" description="DNA2/NAM7 helicase-like C-terminal" evidence="1">
    <location>
        <begin position="37"/>
        <end position="224"/>
    </location>
</feature>
<gene>
    <name evidence="2" type="ORF">URODEC1_LOCUS70122</name>
</gene>